<reference evidence="2 3" key="1">
    <citation type="submission" date="2018-03" db="EMBL/GenBank/DDBJ databases">
        <authorList>
            <person name="Keele B.F."/>
        </authorList>
    </citation>
    <scope>NUCLEOTIDE SEQUENCE [LARGE SCALE GENOMIC DNA]</scope>
    <source>
        <strain evidence="2 3">IB-3</strain>
    </source>
</reference>
<dbReference type="SMART" id="SM00347">
    <property type="entry name" value="HTH_MARR"/>
    <property type="match status" value="1"/>
</dbReference>
<dbReference type="InterPro" id="IPR039422">
    <property type="entry name" value="MarR/SlyA-like"/>
</dbReference>
<sequence>MTSPPSDSTGDLLMAVARRIRRETAHELEGWGITPSQSRALRVIASHEPLRLSVLAGWLRITPRSTTEVADALEEQGWIERVADPSDRRASLVSLTAEGSLLLRRIEDVRGQAAERVLDVLGERDRRTLDRILTTLGEQ</sequence>
<dbReference type="InterPro" id="IPR036390">
    <property type="entry name" value="WH_DNA-bd_sf"/>
</dbReference>
<evidence type="ECO:0000313" key="2">
    <source>
        <dbReference type="EMBL" id="PUA79702.1"/>
    </source>
</evidence>
<accession>A0A2R7YTJ1</accession>
<dbReference type="InterPro" id="IPR000835">
    <property type="entry name" value="HTH_MarR-typ"/>
</dbReference>
<feature type="domain" description="HTH marR-type" evidence="1">
    <location>
        <begin position="6"/>
        <end position="138"/>
    </location>
</feature>
<dbReference type="Proteomes" id="UP000244867">
    <property type="component" value="Unassembled WGS sequence"/>
</dbReference>
<dbReference type="Pfam" id="PF01047">
    <property type="entry name" value="MarR"/>
    <property type="match status" value="1"/>
</dbReference>
<dbReference type="PANTHER" id="PTHR33164:SF103">
    <property type="entry name" value="REGULATORY PROTEIN MARR"/>
    <property type="match status" value="1"/>
</dbReference>
<dbReference type="RefSeq" id="WP_108345924.1">
    <property type="nucleotide sequence ID" value="NZ_PYXZ01000009.1"/>
</dbReference>
<dbReference type="EMBL" id="PYXZ01000009">
    <property type="protein sequence ID" value="PUA79702.1"/>
    <property type="molecule type" value="Genomic_DNA"/>
</dbReference>
<dbReference type="Gene3D" id="1.10.10.10">
    <property type="entry name" value="Winged helix-like DNA-binding domain superfamily/Winged helix DNA-binding domain"/>
    <property type="match status" value="1"/>
</dbReference>
<organism evidence="2 3">
    <name type="scientific">Nocardioides currus</name>
    <dbReference type="NCBI Taxonomy" id="2133958"/>
    <lineage>
        <taxon>Bacteria</taxon>
        <taxon>Bacillati</taxon>
        <taxon>Actinomycetota</taxon>
        <taxon>Actinomycetes</taxon>
        <taxon>Propionibacteriales</taxon>
        <taxon>Nocardioidaceae</taxon>
        <taxon>Nocardioides</taxon>
    </lineage>
</organism>
<dbReference type="PRINTS" id="PR00598">
    <property type="entry name" value="HTHMARR"/>
</dbReference>
<protein>
    <submittedName>
        <fullName evidence="2">MarR family transcriptional regulator</fullName>
    </submittedName>
</protein>
<evidence type="ECO:0000259" key="1">
    <source>
        <dbReference type="PROSITE" id="PS50995"/>
    </source>
</evidence>
<dbReference type="GO" id="GO:0006950">
    <property type="term" value="P:response to stress"/>
    <property type="evidence" value="ECO:0007669"/>
    <property type="project" value="TreeGrafter"/>
</dbReference>
<evidence type="ECO:0000313" key="3">
    <source>
        <dbReference type="Proteomes" id="UP000244867"/>
    </source>
</evidence>
<proteinExistence type="predicted"/>
<dbReference type="InterPro" id="IPR036388">
    <property type="entry name" value="WH-like_DNA-bd_sf"/>
</dbReference>
<dbReference type="AlphaFoldDB" id="A0A2R7YTJ1"/>
<dbReference type="PANTHER" id="PTHR33164">
    <property type="entry name" value="TRANSCRIPTIONAL REGULATOR, MARR FAMILY"/>
    <property type="match status" value="1"/>
</dbReference>
<comment type="caution">
    <text evidence="2">The sequence shown here is derived from an EMBL/GenBank/DDBJ whole genome shotgun (WGS) entry which is preliminary data.</text>
</comment>
<dbReference type="SUPFAM" id="SSF46785">
    <property type="entry name" value="Winged helix' DNA-binding domain"/>
    <property type="match status" value="1"/>
</dbReference>
<name>A0A2R7YTJ1_9ACTN</name>
<dbReference type="OrthoDB" id="9815567at2"/>
<dbReference type="PROSITE" id="PS50995">
    <property type="entry name" value="HTH_MARR_2"/>
    <property type="match status" value="1"/>
</dbReference>
<gene>
    <name evidence="2" type="ORF">C7S10_18500</name>
</gene>
<dbReference type="GO" id="GO:0003700">
    <property type="term" value="F:DNA-binding transcription factor activity"/>
    <property type="evidence" value="ECO:0007669"/>
    <property type="project" value="InterPro"/>
</dbReference>
<keyword evidence="3" id="KW-1185">Reference proteome</keyword>